<accession>A0AAV0WED4</accession>
<organism evidence="1 2">
    <name type="scientific">Macrosiphum euphorbiae</name>
    <name type="common">potato aphid</name>
    <dbReference type="NCBI Taxonomy" id="13131"/>
    <lineage>
        <taxon>Eukaryota</taxon>
        <taxon>Metazoa</taxon>
        <taxon>Ecdysozoa</taxon>
        <taxon>Arthropoda</taxon>
        <taxon>Hexapoda</taxon>
        <taxon>Insecta</taxon>
        <taxon>Pterygota</taxon>
        <taxon>Neoptera</taxon>
        <taxon>Paraneoptera</taxon>
        <taxon>Hemiptera</taxon>
        <taxon>Sternorrhyncha</taxon>
        <taxon>Aphidomorpha</taxon>
        <taxon>Aphidoidea</taxon>
        <taxon>Aphididae</taxon>
        <taxon>Macrosiphini</taxon>
        <taxon>Macrosiphum</taxon>
    </lineage>
</organism>
<keyword evidence="2" id="KW-1185">Reference proteome</keyword>
<dbReference type="PANTHER" id="PTHR33053:SF24">
    <property type="entry name" value="TRANSPOSASE DOMAIN-CONTAINING PROTEIN"/>
    <property type="match status" value="1"/>
</dbReference>
<dbReference type="PANTHER" id="PTHR33053">
    <property type="entry name" value="PROTEIN, PUTATIVE-RELATED"/>
    <property type="match status" value="1"/>
</dbReference>
<proteinExistence type="predicted"/>
<gene>
    <name evidence="1" type="ORF">MEUPH1_LOCUS10182</name>
</gene>
<comment type="caution">
    <text evidence="1">The sequence shown here is derived from an EMBL/GenBank/DDBJ whole genome shotgun (WGS) entry which is preliminary data.</text>
</comment>
<name>A0AAV0WED4_9HEMI</name>
<reference evidence="1 2" key="1">
    <citation type="submission" date="2023-01" db="EMBL/GenBank/DDBJ databases">
        <authorList>
            <person name="Whitehead M."/>
        </authorList>
    </citation>
    <scope>NUCLEOTIDE SEQUENCE [LARGE SCALE GENOMIC DNA]</scope>
</reference>
<dbReference type="Proteomes" id="UP001160148">
    <property type="component" value="Unassembled WGS sequence"/>
</dbReference>
<sequence length="372" mass="43698">MAFLELNAPLRSNETFRNKLDEYYHKDSSPLEELPINITSAVLIFWTKGKKPVQLINPDEISHKLVNTKSFLPSEFNRLPRTLEEVEYWKATEFKTIFLYTGPIVLKGRLKTSFYKHFMLLSCAVRLLISPETCHAYNNVARDLLKQFVTEYSSHYGEEYVGYNVHGLIHVCDFVLIHDALDAFSAFKFENYLQFIKKSSKNFRYSLQDVYNHIIEQINAKTNNITFSYSILKHELPYDKILNNSIIDILYEQIVLEQYIVSSKHVKDKYFIIQNYDIIEVNKIIKYFNGEIKIEVTKFKCSSFFDNPISSDLITIFYIDTIILEPQPQLINLDCLKYKCLTLPIDKNKYVAIALLHRKTTNHINLTNQQHQ</sequence>
<protein>
    <submittedName>
        <fullName evidence="1">Uncharacterized protein</fullName>
    </submittedName>
</protein>
<dbReference type="AlphaFoldDB" id="A0AAV0WED4"/>
<evidence type="ECO:0000313" key="2">
    <source>
        <dbReference type="Proteomes" id="UP001160148"/>
    </source>
</evidence>
<evidence type="ECO:0000313" key="1">
    <source>
        <dbReference type="EMBL" id="CAI6354142.1"/>
    </source>
</evidence>
<dbReference type="EMBL" id="CARXXK010000002">
    <property type="protein sequence ID" value="CAI6354142.1"/>
    <property type="molecule type" value="Genomic_DNA"/>
</dbReference>